<keyword evidence="2" id="KW-0328">Glycosyltransferase</keyword>
<dbReference type="Gene3D" id="3.90.550.10">
    <property type="entry name" value="Spore Coat Polysaccharide Biosynthesis Protein SpsA, Chain A"/>
    <property type="match status" value="1"/>
</dbReference>
<evidence type="ECO:0000256" key="4">
    <source>
        <dbReference type="ARBA" id="ARBA00022692"/>
    </source>
</evidence>
<dbReference type="EMBL" id="BSYO01000009">
    <property type="protein sequence ID" value="GMH09965.1"/>
    <property type="molecule type" value="Genomic_DNA"/>
</dbReference>
<keyword evidence="6" id="KW-0333">Golgi apparatus</keyword>
<dbReference type="GO" id="GO:0016757">
    <property type="term" value="F:glycosyltransferase activity"/>
    <property type="evidence" value="ECO:0007669"/>
    <property type="project" value="UniProtKB-KW"/>
</dbReference>
<evidence type="ECO:0000256" key="5">
    <source>
        <dbReference type="ARBA" id="ARBA00022989"/>
    </source>
</evidence>
<dbReference type="AlphaFoldDB" id="A0AAD3SEQ7"/>
<keyword evidence="5" id="KW-1133">Transmembrane helix</keyword>
<organism evidence="8 9">
    <name type="scientific">Nepenthes gracilis</name>
    <name type="common">Slender pitcher plant</name>
    <dbReference type="NCBI Taxonomy" id="150966"/>
    <lineage>
        <taxon>Eukaryota</taxon>
        <taxon>Viridiplantae</taxon>
        <taxon>Streptophyta</taxon>
        <taxon>Embryophyta</taxon>
        <taxon>Tracheophyta</taxon>
        <taxon>Spermatophyta</taxon>
        <taxon>Magnoliopsida</taxon>
        <taxon>eudicotyledons</taxon>
        <taxon>Gunneridae</taxon>
        <taxon>Pentapetalae</taxon>
        <taxon>Caryophyllales</taxon>
        <taxon>Nepenthaceae</taxon>
        <taxon>Nepenthes</taxon>
    </lineage>
</organism>
<evidence type="ECO:0000256" key="3">
    <source>
        <dbReference type="ARBA" id="ARBA00022679"/>
    </source>
</evidence>
<dbReference type="PANTHER" id="PTHR32044:SF44">
    <property type="entry name" value="XYLOGLUCAN GLYCOSYLTRANSFERASE 12-RELATED"/>
    <property type="match status" value="1"/>
</dbReference>
<evidence type="ECO:0000256" key="1">
    <source>
        <dbReference type="ARBA" id="ARBA00004394"/>
    </source>
</evidence>
<sequence length="139" mass="15878">MGCFWIRLKKIKPVPKMNIDLESGDGEGYFPMVLVQISMCNEREIGLNQSCLSNFGRFGPSHGTIVDQRGGTYVASKRCQHCVSSSGDSRWIQSWQSQVCDELQLFDYEFVAIFDAGFQPTPDFLIRTVIHFKIMMKRV</sequence>
<evidence type="ECO:0000256" key="2">
    <source>
        <dbReference type="ARBA" id="ARBA00022676"/>
    </source>
</evidence>
<accession>A0AAD3SEQ7</accession>
<name>A0AAD3SEQ7_NEPGR</name>
<dbReference type="GO" id="GO:0000139">
    <property type="term" value="C:Golgi membrane"/>
    <property type="evidence" value="ECO:0007669"/>
    <property type="project" value="UniProtKB-SubCell"/>
</dbReference>
<gene>
    <name evidence="8" type="ORF">Nepgr_011806</name>
</gene>
<comment type="caution">
    <text evidence="8">The sequence shown here is derived from an EMBL/GenBank/DDBJ whole genome shotgun (WGS) entry which is preliminary data.</text>
</comment>
<keyword evidence="7" id="KW-0472">Membrane</keyword>
<reference evidence="8" key="1">
    <citation type="submission" date="2023-05" db="EMBL/GenBank/DDBJ databases">
        <title>Nepenthes gracilis genome sequencing.</title>
        <authorList>
            <person name="Fukushima K."/>
        </authorList>
    </citation>
    <scope>NUCLEOTIDE SEQUENCE</scope>
    <source>
        <strain evidence="8">SING2019-196</strain>
    </source>
</reference>
<evidence type="ECO:0000256" key="7">
    <source>
        <dbReference type="ARBA" id="ARBA00023136"/>
    </source>
</evidence>
<proteinExistence type="predicted"/>
<dbReference type="PANTHER" id="PTHR32044">
    <property type="entry name" value="GLUCOMANNAN 4-BETA-MANNOSYLTRANSFERASE 9"/>
    <property type="match status" value="1"/>
</dbReference>
<keyword evidence="9" id="KW-1185">Reference proteome</keyword>
<evidence type="ECO:0000256" key="6">
    <source>
        <dbReference type="ARBA" id="ARBA00023034"/>
    </source>
</evidence>
<keyword evidence="4" id="KW-0812">Transmembrane</keyword>
<protein>
    <submittedName>
        <fullName evidence="8">Uncharacterized protein</fullName>
    </submittedName>
</protein>
<evidence type="ECO:0000313" key="8">
    <source>
        <dbReference type="EMBL" id="GMH09965.1"/>
    </source>
</evidence>
<evidence type="ECO:0000313" key="9">
    <source>
        <dbReference type="Proteomes" id="UP001279734"/>
    </source>
</evidence>
<keyword evidence="3" id="KW-0808">Transferase</keyword>
<dbReference type="Proteomes" id="UP001279734">
    <property type="component" value="Unassembled WGS sequence"/>
</dbReference>
<comment type="subcellular location">
    <subcellularLocation>
        <location evidence="1">Golgi apparatus membrane</location>
    </subcellularLocation>
</comment>
<dbReference type="InterPro" id="IPR029044">
    <property type="entry name" value="Nucleotide-diphossugar_trans"/>
</dbReference>